<organism evidence="7 8">
    <name type="scientific">Sellimonas intestinalis</name>
    <dbReference type="NCBI Taxonomy" id="1653434"/>
    <lineage>
        <taxon>Bacteria</taxon>
        <taxon>Bacillati</taxon>
        <taxon>Bacillota</taxon>
        <taxon>Clostridia</taxon>
        <taxon>Lachnospirales</taxon>
        <taxon>Lachnospiraceae</taxon>
        <taxon>Sellimonas</taxon>
    </lineage>
</organism>
<dbReference type="SUPFAM" id="SSF49785">
    <property type="entry name" value="Galactose-binding domain-like"/>
    <property type="match status" value="1"/>
</dbReference>
<comment type="caution">
    <text evidence="7">The sequence shown here is derived from an EMBL/GenBank/DDBJ whole genome shotgun (WGS) entry which is preliminary data.</text>
</comment>
<dbReference type="Pfam" id="PF00703">
    <property type="entry name" value="Glyco_hydro_2"/>
    <property type="match status" value="1"/>
</dbReference>
<comment type="similarity">
    <text evidence="1">Belongs to the glycosyl hydrolase 2 family.</text>
</comment>
<dbReference type="InterPro" id="IPR008979">
    <property type="entry name" value="Galactose-bd-like_sf"/>
</dbReference>
<dbReference type="InterPro" id="IPR013783">
    <property type="entry name" value="Ig-like_fold"/>
</dbReference>
<dbReference type="InterPro" id="IPR006102">
    <property type="entry name" value="Ig-like_GH2"/>
</dbReference>
<dbReference type="InterPro" id="IPR036156">
    <property type="entry name" value="Beta-gal/glucu_dom_sf"/>
</dbReference>
<dbReference type="InterPro" id="IPR006103">
    <property type="entry name" value="Glyco_hydro_2_cat"/>
</dbReference>
<proteinExistence type="inferred from homology"/>
<dbReference type="EMBL" id="QVLX01000003">
    <property type="protein sequence ID" value="RGE87872.1"/>
    <property type="molecule type" value="Genomic_DNA"/>
</dbReference>
<accession>A0A3E3K3D1</accession>
<evidence type="ECO:0000256" key="1">
    <source>
        <dbReference type="ARBA" id="ARBA00007401"/>
    </source>
</evidence>
<evidence type="ECO:0000259" key="6">
    <source>
        <dbReference type="Pfam" id="PF02837"/>
    </source>
</evidence>
<dbReference type="SUPFAM" id="SSF51445">
    <property type="entry name" value="(Trans)glycosidases"/>
    <property type="match status" value="1"/>
</dbReference>
<feature type="domain" description="Glycoside hydrolase family 2 immunoglobulin-like beta-sandwich" evidence="4">
    <location>
        <begin position="170"/>
        <end position="276"/>
    </location>
</feature>
<evidence type="ECO:0000259" key="4">
    <source>
        <dbReference type="Pfam" id="PF00703"/>
    </source>
</evidence>
<protein>
    <submittedName>
        <fullName evidence="7">Glycoside hydrolase family 2</fullName>
    </submittedName>
</protein>
<name>A0A3E3K3D1_9FIRM</name>
<dbReference type="Pfam" id="PF02837">
    <property type="entry name" value="Glyco_hydro_2_N"/>
    <property type="match status" value="1"/>
</dbReference>
<evidence type="ECO:0000259" key="5">
    <source>
        <dbReference type="Pfam" id="PF02836"/>
    </source>
</evidence>
<evidence type="ECO:0000313" key="8">
    <source>
        <dbReference type="Proteomes" id="UP000261080"/>
    </source>
</evidence>
<dbReference type="InterPro" id="IPR006104">
    <property type="entry name" value="Glyco_hydro_2_N"/>
</dbReference>
<dbReference type="InterPro" id="IPR051913">
    <property type="entry name" value="GH2_Domain-Containing"/>
</dbReference>
<feature type="domain" description="Glycosyl hydrolases family 2 sugar binding" evidence="6">
    <location>
        <begin position="58"/>
        <end position="127"/>
    </location>
</feature>
<evidence type="ECO:0000313" key="7">
    <source>
        <dbReference type="EMBL" id="RGE87872.1"/>
    </source>
</evidence>
<dbReference type="OrthoDB" id="9762066at2"/>
<dbReference type="InterPro" id="IPR017853">
    <property type="entry name" value="GH"/>
</dbReference>
<dbReference type="RefSeq" id="WP_117493455.1">
    <property type="nucleotide sequence ID" value="NZ_CALBAT010000017.1"/>
</dbReference>
<dbReference type="GO" id="GO:0005975">
    <property type="term" value="P:carbohydrate metabolic process"/>
    <property type="evidence" value="ECO:0007669"/>
    <property type="project" value="InterPro"/>
</dbReference>
<dbReference type="AlphaFoldDB" id="A0A3E3K3D1"/>
<gene>
    <name evidence="7" type="ORF">DW016_07115</name>
</gene>
<feature type="domain" description="Glycoside hydrolase family 2 catalytic" evidence="5">
    <location>
        <begin position="283"/>
        <end position="500"/>
    </location>
</feature>
<dbReference type="Pfam" id="PF02836">
    <property type="entry name" value="Glyco_hydro_2_C"/>
    <property type="match status" value="1"/>
</dbReference>
<keyword evidence="3" id="KW-0326">Glycosidase</keyword>
<evidence type="ECO:0000256" key="2">
    <source>
        <dbReference type="ARBA" id="ARBA00022801"/>
    </source>
</evidence>
<keyword evidence="2 7" id="KW-0378">Hydrolase</keyword>
<reference evidence="7 8" key="1">
    <citation type="submission" date="2018-08" db="EMBL/GenBank/DDBJ databases">
        <title>A genome reference for cultivated species of the human gut microbiota.</title>
        <authorList>
            <person name="Zou Y."/>
            <person name="Xue W."/>
            <person name="Luo G."/>
        </authorList>
    </citation>
    <scope>NUCLEOTIDE SEQUENCE [LARGE SCALE GENOMIC DNA]</scope>
    <source>
        <strain evidence="7 8">AF37-2AT</strain>
    </source>
</reference>
<dbReference type="PANTHER" id="PTHR42732:SF3">
    <property type="entry name" value="HYDROLASE"/>
    <property type="match status" value="1"/>
</dbReference>
<dbReference type="PANTHER" id="PTHR42732">
    <property type="entry name" value="BETA-GALACTOSIDASE"/>
    <property type="match status" value="1"/>
</dbReference>
<sequence>MEELRNEYPRPQFMRKEWKNLNGKWDFRFGHENWQEIIVPFVFQSRLSGIGSNRMCDRVTYRKTCRLSEEWKGKEILLHFGAVDYECKVFVNGRYQGKHEGGNVGFSMNITEALTWEGEEIVAEVFDPCKDETIPRGKQYWLQEPDSIWYTRTTGIWQTVWMEPVNSDRIQCLKYTPDIDNGTVRIDYSHTGNKSDCTLELDISMDEEEVARVSVSHPEMAGNITVDVFHNQIFRTSTHHGGWCWSPDNPKLFKVKAVLWRGKETADEVESYFGMRKIHTDQGMVYLNNRPFYQKLILDQGYWKDSLMTARCDEDFKKDILLAKEMGFNGCRKHQKTEDPRFLYWADRLGYIVWEEIGACVQFSDEAVRRTIDEWMEVVERDYNHPCIVTWVPLNESWGVPFISVDRRQQEFSQTLYHLLKSFDSTRLVVGNDGWEMTETDLCAIHNYDHGEKNDEKAHAKFRESLSCREELLYTYTAGRKIFVDGWKDRGQPVLLTEFGGISFAEQDDKAWGYTCIRDGAELEKEYERILDAICASDSIAGFCYTQLADVEQETNGLLTCDRVPKIRTEIIRKINDRVNKKRIRI</sequence>
<dbReference type="Gene3D" id="2.60.40.10">
    <property type="entry name" value="Immunoglobulins"/>
    <property type="match status" value="1"/>
</dbReference>
<dbReference type="Gene3D" id="3.20.20.80">
    <property type="entry name" value="Glycosidases"/>
    <property type="match status" value="1"/>
</dbReference>
<evidence type="ECO:0000256" key="3">
    <source>
        <dbReference type="ARBA" id="ARBA00023295"/>
    </source>
</evidence>
<dbReference type="SUPFAM" id="SSF49303">
    <property type="entry name" value="beta-Galactosidase/glucuronidase domain"/>
    <property type="match status" value="1"/>
</dbReference>
<dbReference type="GO" id="GO:0004553">
    <property type="term" value="F:hydrolase activity, hydrolyzing O-glycosyl compounds"/>
    <property type="evidence" value="ECO:0007669"/>
    <property type="project" value="InterPro"/>
</dbReference>
<keyword evidence="8" id="KW-1185">Reference proteome</keyword>
<dbReference type="Proteomes" id="UP000261080">
    <property type="component" value="Unassembled WGS sequence"/>
</dbReference>
<dbReference type="Gene3D" id="2.60.120.260">
    <property type="entry name" value="Galactose-binding domain-like"/>
    <property type="match status" value="1"/>
</dbReference>